<name>A0ACC2IGC3_9PLEO</name>
<accession>A0ACC2IGC3</accession>
<evidence type="ECO:0000313" key="1">
    <source>
        <dbReference type="EMBL" id="KAJ8114206.1"/>
    </source>
</evidence>
<proteinExistence type="predicted"/>
<evidence type="ECO:0000313" key="2">
    <source>
        <dbReference type="Proteomes" id="UP001153331"/>
    </source>
</evidence>
<sequence length="179" mass="19357">MASEGQSHLSYMRQCIELAQQSPPKPSNFRVGALLVALPSKTILATGYTLELPGNTHAEQCALSKYAHSRGVSDPETQLSEAFPPPHPDAADIELVIYCSMEPCAERLSGNKSCAQRIIETRGKGWGVKKVYYGVKEPETFVGESNGVRLLKEAGIELEYVAGLEDEILKVATAGHVQG</sequence>
<dbReference type="Proteomes" id="UP001153331">
    <property type="component" value="Unassembled WGS sequence"/>
</dbReference>
<gene>
    <name evidence="1" type="ORF">OPT61_g3863</name>
</gene>
<dbReference type="EMBL" id="JAPHNI010000207">
    <property type="protein sequence ID" value="KAJ8114206.1"/>
    <property type="molecule type" value="Genomic_DNA"/>
</dbReference>
<organism evidence="1 2">
    <name type="scientific">Boeremia exigua</name>
    <dbReference type="NCBI Taxonomy" id="749465"/>
    <lineage>
        <taxon>Eukaryota</taxon>
        <taxon>Fungi</taxon>
        <taxon>Dikarya</taxon>
        <taxon>Ascomycota</taxon>
        <taxon>Pezizomycotina</taxon>
        <taxon>Dothideomycetes</taxon>
        <taxon>Pleosporomycetidae</taxon>
        <taxon>Pleosporales</taxon>
        <taxon>Pleosporineae</taxon>
        <taxon>Didymellaceae</taxon>
        <taxon>Boeremia</taxon>
    </lineage>
</organism>
<protein>
    <submittedName>
        <fullName evidence="1">Uncharacterized protein</fullName>
    </submittedName>
</protein>
<reference evidence="1" key="1">
    <citation type="submission" date="2022-11" db="EMBL/GenBank/DDBJ databases">
        <title>Genome Sequence of Boeremia exigua.</title>
        <authorList>
            <person name="Buettner E."/>
        </authorList>
    </citation>
    <scope>NUCLEOTIDE SEQUENCE</scope>
    <source>
        <strain evidence="1">CU02</strain>
    </source>
</reference>
<comment type="caution">
    <text evidence="1">The sequence shown here is derived from an EMBL/GenBank/DDBJ whole genome shotgun (WGS) entry which is preliminary data.</text>
</comment>
<keyword evidence="2" id="KW-1185">Reference proteome</keyword>